<sequence>MITSLQNAKVKQWMKLHKRKGRTKYGEFLVEGFHLIEEAYRSGWRITEIILEDGLDTPEWYSQFPLITVNKKVMQQVALTETPQGAAAVVEMNELQENAQEKVLLIDSIQDPGNLGTMIRTADASGFDAVVLGNGTVDMYNDKVIRATQGSLFHIPVLQADLSEKIPELQTDDGFTVLASALEDARLFTEVNVPDKVALIVGNEGLGINEDILRLADKLVKIPIYGQAESLNVSVAAGILMYAFRK</sequence>
<evidence type="ECO:0000256" key="3">
    <source>
        <dbReference type="ARBA" id="ARBA00022679"/>
    </source>
</evidence>
<dbReference type="Proteomes" id="UP000050331">
    <property type="component" value="Chromosome"/>
</dbReference>
<proteinExistence type="inferred from homology"/>
<evidence type="ECO:0000259" key="4">
    <source>
        <dbReference type="SMART" id="SM00967"/>
    </source>
</evidence>
<comment type="similarity">
    <text evidence="1">Belongs to the class IV-like SAM-binding methyltransferase superfamily. RNA methyltransferase TrmH family.</text>
</comment>
<dbReference type="PANTHER" id="PTHR43191:SF2">
    <property type="entry name" value="RRNA METHYLTRANSFERASE 3, MITOCHONDRIAL"/>
    <property type="match status" value="1"/>
</dbReference>
<dbReference type="GO" id="GO:0032259">
    <property type="term" value="P:methylation"/>
    <property type="evidence" value="ECO:0007669"/>
    <property type="project" value="UniProtKB-KW"/>
</dbReference>
<dbReference type="GO" id="GO:0005737">
    <property type="term" value="C:cytoplasm"/>
    <property type="evidence" value="ECO:0007669"/>
    <property type="project" value="UniProtKB-ARBA"/>
</dbReference>
<evidence type="ECO:0000313" key="5">
    <source>
        <dbReference type="EMBL" id="ALX48255.1"/>
    </source>
</evidence>
<dbReference type="CDD" id="cd18095">
    <property type="entry name" value="SpoU-like_rRNA-MTase"/>
    <property type="match status" value="1"/>
</dbReference>
<dbReference type="AlphaFoldDB" id="A0A0U3WEN1"/>
<dbReference type="PANTHER" id="PTHR43191">
    <property type="entry name" value="RRNA METHYLTRANSFERASE 3"/>
    <property type="match status" value="1"/>
</dbReference>
<feature type="domain" description="RNA 2-O ribose methyltransferase substrate binding" evidence="4">
    <location>
        <begin position="29"/>
        <end position="96"/>
    </location>
</feature>
<dbReference type="SUPFAM" id="SSF75217">
    <property type="entry name" value="alpha/beta knot"/>
    <property type="match status" value="1"/>
</dbReference>
<dbReference type="InterPro" id="IPR001537">
    <property type="entry name" value="SpoU_MeTrfase"/>
</dbReference>
<keyword evidence="3 5" id="KW-0808">Transferase</keyword>
<dbReference type="STRING" id="1472767.AOX59_06315"/>
<dbReference type="KEGG" id="lao:AOX59_06315"/>
<dbReference type="SUPFAM" id="SSF55315">
    <property type="entry name" value="L30e-like"/>
    <property type="match status" value="1"/>
</dbReference>
<name>A0A0U3WEN1_9BACI</name>
<dbReference type="GO" id="GO:0006396">
    <property type="term" value="P:RNA processing"/>
    <property type="evidence" value="ECO:0007669"/>
    <property type="project" value="InterPro"/>
</dbReference>
<dbReference type="Gene3D" id="3.30.1330.30">
    <property type="match status" value="1"/>
</dbReference>
<reference evidence="5 6" key="1">
    <citation type="submission" date="2016-01" db="EMBL/GenBank/DDBJ databases">
        <title>Complete genome sequence of strain Lentibacillus amyloliquefaciens LAM0015T isolated from saline sediment.</title>
        <authorList>
            <person name="Wang J.-L."/>
            <person name="He M.-X."/>
        </authorList>
    </citation>
    <scope>NUCLEOTIDE SEQUENCE [LARGE SCALE GENOMIC DNA]</scope>
    <source>
        <strain evidence="5 6">LAM0015</strain>
    </source>
</reference>
<evidence type="ECO:0000313" key="6">
    <source>
        <dbReference type="Proteomes" id="UP000050331"/>
    </source>
</evidence>
<dbReference type="InterPro" id="IPR029026">
    <property type="entry name" value="tRNA_m1G_MTases_N"/>
</dbReference>
<keyword evidence="6" id="KW-1185">Reference proteome</keyword>
<dbReference type="Pfam" id="PF00588">
    <property type="entry name" value="SpoU_methylase"/>
    <property type="match status" value="1"/>
</dbReference>
<dbReference type="InterPro" id="IPR053888">
    <property type="entry name" value="MRM3-like_sub_bind"/>
</dbReference>
<gene>
    <name evidence="5" type="ORF">AOX59_06315</name>
</gene>
<dbReference type="GO" id="GO:0008173">
    <property type="term" value="F:RNA methyltransferase activity"/>
    <property type="evidence" value="ECO:0007669"/>
    <property type="project" value="InterPro"/>
</dbReference>
<dbReference type="GO" id="GO:0003723">
    <property type="term" value="F:RNA binding"/>
    <property type="evidence" value="ECO:0007669"/>
    <property type="project" value="InterPro"/>
</dbReference>
<dbReference type="InterPro" id="IPR029028">
    <property type="entry name" value="Alpha/beta_knot_MTases"/>
</dbReference>
<dbReference type="InterPro" id="IPR013123">
    <property type="entry name" value="SpoU_subst-bd"/>
</dbReference>
<dbReference type="Pfam" id="PF22435">
    <property type="entry name" value="MRM3-like_sub_bind"/>
    <property type="match status" value="1"/>
</dbReference>
<dbReference type="Gene3D" id="3.40.1280.10">
    <property type="match status" value="1"/>
</dbReference>
<evidence type="ECO:0000256" key="2">
    <source>
        <dbReference type="ARBA" id="ARBA00022603"/>
    </source>
</evidence>
<dbReference type="InterPro" id="IPR029064">
    <property type="entry name" value="Ribosomal_eL30-like_sf"/>
</dbReference>
<protein>
    <submittedName>
        <fullName evidence="5">RNA methyltransferase</fullName>
    </submittedName>
</protein>
<dbReference type="OrthoDB" id="9794400at2"/>
<dbReference type="EMBL" id="CP013862">
    <property type="protein sequence ID" value="ALX48255.1"/>
    <property type="molecule type" value="Genomic_DNA"/>
</dbReference>
<keyword evidence="2 5" id="KW-0489">Methyltransferase</keyword>
<evidence type="ECO:0000256" key="1">
    <source>
        <dbReference type="ARBA" id="ARBA00007228"/>
    </source>
</evidence>
<organism evidence="5 6">
    <name type="scientific">Lentibacillus amyloliquefaciens</name>
    <dbReference type="NCBI Taxonomy" id="1472767"/>
    <lineage>
        <taxon>Bacteria</taxon>
        <taxon>Bacillati</taxon>
        <taxon>Bacillota</taxon>
        <taxon>Bacilli</taxon>
        <taxon>Bacillales</taxon>
        <taxon>Bacillaceae</taxon>
        <taxon>Lentibacillus</taxon>
    </lineage>
</organism>
<dbReference type="SMART" id="SM00967">
    <property type="entry name" value="SpoU_sub_bind"/>
    <property type="match status" value="1"/>
</dbReference>
<dbReference type="RefSeq" id="WP_068443420.1">
    <property type="nucleotide sequence ID" value="NZ_CP013862.1"/>
</dbReference>
<dbReference type="InterPro" id="IPR051259">
    <property type="entry name" value="rRNA_Methyltransferase"/>
</dbReference>
<accession>A0A0U3WEN1</accession>